<reference evidence="6" key="1">
    <citation type="submission" date="2011-04" db="EMBL/GenBank/DDBJ databases">
        <title>The complete genome of Treponema brennaborense DSM 12168.</title>
        <authorList>
            <person name="Lucas S."/>
            <person name="Han J."/>
            <person name="Lapidus A."/>
            <person name="Bruce D."/>
            <person name="Goodwin L."/>
            <person name="Pitluck S."/>
            <person name="Peters L."/>
            <person name="Kyrpides N."/>
            <person name="Mavromatis K."/>
            <person name="Ivanova N."/>
            <person name="Mikhailova N."/>
            <person name="Pagani I."/>
            <person name="Teshima H."/>
            <person name="Detter J.C."/>
            <person name="Tapia R."/>
            <person name="Han C."/>
            <person name="Land M."/>
            <person name="Hauser L."/>
            <person name="Markowitz V."/>
            <person name="Cheng J.-F."/>
            <person name="Hugenholtz P."/>
            <person name="Woyke T."/>
            <person name="Wu D."/>
            <person name="Gronow S."/>
            <person name="Wellnitz S."/>
            <person name="Brambilla E."/>
            <person name="Klenk H.-P."/>
            <person name="Eisen J.A."/>
        </authorList>
    </citation>
    <scope>NUCLEOTIDE SEQUENCE [LARGE SCALE GENOMIC DNA]</scope>
    <source>
        <strain evidence="6">DSM 12168 / CIP 105900 / DD5/3</strain>
    </source>
</reference>
<dbReference type="OrthoDB" id="9779586at2"/>
<dbReference type="NCBIfam" id="TIGR00254">
    <property type="entry name" value="GGDEF"/>
    <property type="match status" value="1"/>
</dbReference>
<proteinExistence type="predicted"/>
<gene>
    <name evidence="5" type="ordered locus">Trebr_0894</name>
</gene>
<keyword evidence="3" id="KW-0812">Transmembrane</keyword>
<evidence type="ECO:0000313" key="6">
    <source>
        <dbReference type="Proteomes" id="UP000006546"/>
    </source>
</evidence>
<dbReference type="GO" id="GO:1902201">
    <property type="term" value="P:negative regulation of bacterial-type flagellum-dependent cell motility"/>
    <property type="evidence" value="ECO:0007669"/>
    <property type="project" value="TreeGrafter"/>
</dbReference>
<feature type="transmembrane region" description="Helical" evidence="3">
    <location>
        <begin position="69"/>
        <end position="90"/>
    </location>
</feature>
<dbReference type="eggNOG" id="COG2199">
    <property type="taxonomic scope" value="Bacteria"/>
</dbReference>
<evidence type="ECO:0000256" key="3">
    <source>
        <dbReference type="SAM" id="Phobius"/>
    </source>
</evidence>
<dbReference type="InterPro" id="IPR029787">
    <property type="entry name" value="Nucleotide_cyclase"/>
</dbReference>
<name>F4LJ73_TREBD</name>
<dbReference type="SUPFAM" id="SSF55073">
    <property type="entry name" value="Nucleotide cyclase"/>
    <property type="match status" value="1"/>
</dbReference>
<protein>
    <recommendedName>
        <fullName evidence="1">diguanylate cyclase</fullName>
        <ecNumber evidence="1">2.7.7.65</ecNumber>
    </recommendedName>
</protein>
<dbReference type="Gene3D" id="3.30.70.270">
    <property type="match status" value="1"/>
</dbReference>
<feature type="domain" description="GGDEF" evidence="4">
    <location>
        <begin position="253"/>
        <end position="384"/>
    </location>
</feature>
<evidence type="ECO:0000256" key="2">
    <source>
        <dbReference type="ARBA" id="ARBA00034247"/>
    </source>
</evidence>
<dbReference type="KEGG" id="tbe:Trebr_0894"/>
<dbReference type="EC" id="2.7.7.65" evidence="1"/>
<organism evidence="5 6">
    <name type="scientific">Treponema brennaborense (strain DSM 12168 / CIP 105900 / DD5/3)</name>
    <dbReference type="NCBI Taxonomy" id="906968"/>
    <lineage>
        <taxon>Bacteria</taxon>
        <taxon>Pseudomonadati</taxon>
        <taxon>Spirochaetota</taxon>
        <taxon>Spirochaetia</taxon>
        <taxon>Spirochaetales</taxon>
        <taxon>Treponemataceae</taxon>
        <taxon>Treponema</taxon>
    </lineage>
</organism>
<dbReference type="HOGENOM" id="CLU_058778_0_0_12"/>
<dbReference type="AlphaFoldDB" id="F4LJ73"/>
<feature type="transmembrane region" description="Helical" evidence="3">
    <location>
        <begin position="178"/>
        <end position="198"/>
    </location>
</feature>
<dbReference type="GO" id="GO:0043709">
    <property type="term" value="P:cell adhesion involved in single-species biofilm formation"/>
    <property type="evidence" value="ECO:0007669"/>
    <property type="project" value="TreeGrafter"/>
</dbReference>
<evidence type="ECO:0000256" key="1">
    <source>
        <dbReference type="ARBA" id="ARBA00012528"/>
    </source>
</evidence>
<dbReference type="PANTHER" id="PTHR45138:SF9">
    <property type="entry name" value="DIGUANYLATE CYCLASE DGCM-RELATED"/>
    <property type="match status" value="1"/>
</dbReference>
<dbReference type="InterPro" id="IPR050469">
    <property type="entry name" value="Diguanylate_Cyclase"/>
</dbReference>
<dbReference type="InterPro" id="IPR043128">
    <property type="entry name" value="Rev_trsase/Diguanyl_cyclase"/>
</dbReference>
<dbReference type="PANTHER" id="PTHR45138">
    <property type="entry name" value="REGULATORY COMPONENTS OF SENSORY TRANSDUCTION SYSTEM"/>
    <property type="match status" value="1"/>
</dbReference>
<sequence>MMAILYSETNLLCIMLLIFICLKLKSGSFLQTRLHLFRVVLLTNTFFFMLDMLWVFVDGKNITVSTAANWILNILYYIMSGVVSYCWFLYSETVQMSRLVRNRKNKIICAVPIMFLTVLTFASIKFGWLFYIDAANTYHRGPLYPLQLLICAGYVIFTAAKALILAHDTASYTQKTEYRTLACFVVAPLLCGCLQIFLPGIALQCVGTTFGCFYVFITIQDQMISEDPLTGINNRNKMMQYLSERIVRKEGEMNLFLLMMDLDYFKAINDEYGHLEGDNALRIVADGLKTCCKNSHYFIARYGGDEFAAVCELKNDESIEDFVGIIGKTLQSKSKDRPYKLSISIGWVKFDSHIKSEQDFIKLADTELYKKKRARKSLQNADNT</sequence>
<dbReference type="Proteomes" id="UP000006546">
    <property type="component" value="Chromosome"/>
</dbReference>
<feature type="transmembrane region" description="Helical" evidence="3">
    <location>
        <begin position="6"/>
        <end position="24"/>
    </location>
</feature>
<dbReference type="GO" id="GO:0052621">
    <property type="term" value="F:diguanylate cyclase activity"/>
    <property type="evidence" value="ECO:0007669"/>
    <property type="project" value="UniProtKB-EC"/>
</dbReference>
<comment type="catalytic activity">
    <reaction evidence="2">
        <text>2 GTP = 3',3'-c-di-GMP + 2 diphosphate</text>
        <dbReference type="Rhea" id="RHEA:24898"/>
        <dbReference type="ChEBI" id="CHEBI:33019"/>
        <dbReference type="ChEBI" id="CHEBI:37565"/>
        <dbReference type="ChEBI" id="CHEBI:58805"/>
        <dbReference type="EC" id="2.7.7.65"/>
    </reaction>
</comment>
<keyword evidence="3" id="KW-1133">Transmembrane helix</keyword>
<dbReference type="RefSeq" id="WP_013758049.1">
    <property type="nucleotide sequence ID" value="NC_015500.1"/>
</dbReference>
<dbReference type="STRING" id="906968.Trebr_0894"/>
<dbReference type="CDD" id="cd01949">
    <property type="entry name" value="GGDEF"/>
    <property type="match status" value="1"/>
</dbReference>
<feature type="transmembrane region" description="Helical" evidence="3">
    <location>
        <begin position="36"/>
        <end position="57"/>
    </location>
</feature>
<evidence type="ECO:0000259" key="4">
    <source>
        <dbReference type="PROSITE" id="PS50887"/>
    </source>
</evidence>
<feature type="transmembrane region" description="Helical" evidence="3">
    <location>
        <begin position="144"/>
        <end position="166"/>
    </location>
</feature>
<dbReference type="SMART" id="SM00267">
    <property type="entry name" value="GGDEF"/>
    <property type="match status" value="1"/>
</dbReference>
<keyword evidence="3" id="KW-0472">Membrane</keyword>
<keyword evidence="6" id="KW-1185">Reference proteome</keyword>
<evidence type="ECO:0000313" key="5">
    <source>
        <dbReference type="EMBL" id="AEE16330.1"/>
    </source>
</evidence>
<dbReference type="PROSITE" id="PS50887">
    <property type="entry name" value="GGDEF"/>
    <property type="match status" value="1"/>
</dbReference>
<feature type="transmembrane region" description="Helical" evidence="3">
    <location>
        <begin position="111"/>
        <end position="132"/>
    </location>
</feature>
<dbReference type="InterPro" id="IPR000160">
    <property type="entry name" value="GGDEF_dom"/>
</dbReference>
<dbReference type="Pfam" id="PF00990">
    <property type="entry name" value="GGDEF"/>
    <property type="match status" value="1"/>
</dbReference>
<dbReference type="EMBL" id="CP002696">
    <property type="protein sequence ID" value="AEE16330.1"/>
    <property type="molecule type" value="Genomic_DNA"/>
</dbReference>
<dbReference type="GO" id="GO:0005886">
    <property type="term" value="C:plasma membrane"/>
    <property type="evidence" value="ECO:0007669"/>
    <property type="project" value="TreeGrafter"/>
</dbReference>
<accession>F4LJ73</accession>